<feature type="compositionally biased region" description="Basic and acidic residues" evidence="1">
    <location>
        <begin position="13"/>
        <end position="40"/>
    </location>
</feature>
<feature type="region of interest" description="Disordered" evidence="1">
    <location>
        <begin position="1"/>
        <end position="91"/>
    </location>
</feature>
<name>A0A4V5P7U4_MONMO</name>
<reference evidence="3" key="1">
    <citation type="journal article" date="2019" name="IScience">
        <title>Narwhal Genome Reveals Long-Term Low Genetic Diversity despite Current Large Abundance Size.</title>
        <authorList>
            <person name="Westbury M.V."/>
            <person name="Petersen B."/>
            <person name="Garde E."/>
            <person name="Heide-Jorgensen M.P."/>
            <person name="Lorenzen E.D."/>
        </authorList>
    </citation>
    <scope>NUCLEOTIDE SEQUENCE [LARGE SCALE GENOMIC DNA]</scope>
</reference>
<organism evidence="2 3">
    <name type="scientific">Monodon monoceros</name>
    <name type="common">Narwhal</name>
    <name type="synonym">Ceratodon monodon</name>
    <dbReference type="NCBI Taxonomy" id="40151"/>
    <lineage>
        <taxon>Eukaryota</taxon>
        <taxon>Metazoa</taxon>
        <taxon>Chordata</taxon>
        <taxon>Craniata</taxon>
        <taxon>Vertebrata</taxon>
        <taxon>Euteleostomi</taxon>
        <taxon>Mammalia</taxon>
        <taxon>Eutheria</taxon>
        <taxon>Laurasiatheria</taxon>
        <taxon>Artiodactyla</taxon>
        <taxon>Whippomorpha</taxon>
        <taxon>Cetacea</taxon>
        <taxon>Odontoceti</taxon>
        <taxon>Monodontidae</taxon>
        <taxon>Monodon</taxon>
    </lineage>
</organism>
<evidence type="ECO:0000313" key="3">
    <source>
        <dbReference type="Proteomes" id="UP000308365"/>
    </source>
</evidence>
<evidence type="ECO:0000313" key="2">
    <source>
        <dbReference type="EMBL" id="TKC36910.1"/>
    </source>
</evidence>
<evidence type="ECO:0000256" key="1">
    <source>
        <dbReference type="SAM" id="MobiDB-lite"/>
    </source>
</evidence>
<dbReference type="AlphaFoldDB" id="A0A4V5P7U4"/>
<comment type="caution">
    <text evidence="2">The sequence shown here is derived from an EMBL/GenBank/DDBJ whole genome shotgun (WGS) entry which is preliminary data.</text>
</comment>
<dbReference type="Proteomes" id="UP000308365">
    <property type="component" value="Unassembled WGS sequence"/>
</dbReference>
<sequence length="137" mass="15035">MPKRKVRSTQGSAKEEPKGRAAPEKGKQAKVAKQETKEDGPAENGETTSKESPASPTKQQRKKPSLINIIHPQGESSLPDEAAEKEAESDGLISGPCLPSCVLQRNALINYFVNASFLVALETFLRRRESHLIPFLR</sequence>
<accession>A0A4V5P7U4</accession>
<proteinExistence type="predicted"/>
<feature type="compositionally biased region" description="Polar residues" evidence="1">
    <location>
        <begin position="45"/>
        <end position="58"/>
    </location>
</feature>
<protein>
    <submittedName>
        <fullName evidence="2">Uncharacterized protein</fullName>
    </submittedName>
</protein>
<feature type="non-terminal residue" evidence="2">
    <location>
        <position position="137"/>
    </location>
</feature>
<dbReference type="EMBL" id="RWIC01001223">
    <property type="protein sequence ID" value="TKC36910.1"/>
    <property type="molecule type" value="Genomic_DNA"/>
</dbReference>
<gene>
    <name evidence="2" type="ORF">EI555_000659</name>
</gene>